<dbReference type="GO" id="GO:0005634">
    <property type="term" value="C:nucleus"/>
    <property type="evidence" value="ECO:0007669"/>
    <property type="project" value="TreeGrafter"/>
</dbReference>
<name>A0A9X0DM09_9HELO</name>
<dbReference type="EMBL" id="JAPEIS010000005">
    <property type="protein sequence ID" value="KAJ8066602.1"/>
    <property type="molecule type" value="Genomic_DNA"/>
</dbReference>
<dbReference type="Proteomes" id="UP001152300">
    <property type="component" value="Unassembled WGS sequence"/>
</dbReference>
<feature type="compositionally biased region" description="Basic and acidic residues" evidence="2">
    <location>
        <begin position="110"/>
        <end position="121"/>
    </location>
</feature>
<evidence type="ECO:0000313" key="4">
    <source>
        <dbReference type="EMBL" id="KAJ8066602.1"/>
    </source>
</evidence>
<evidence type="ECO:0000256" key="2">
    <source>
        <dbReference type="SAM" id="MobiDB-lite"/>
    </source>
</evidence>
<dbReference type="SUPFAM" id="SSF57701">
    <property type="entry name" value="Zn2/Cys6 DNA-binding domain"/>
    <property type="match status" value="1"/>
</dbReference>
<feature type="compositionally biased region" description="Polar residues" evidence="2">
    <location>
        <begin position="122"/>
        <end position="140"/>
    </location>
</feature>
<dbReference type="PROSITE" id="PS50048">
    <property type="entry name" value="ZN2_CY6_FUNGAL_2"/>
    <property type="match status" value="1"/>
</dbReference>
<dbReference type="OrthoDB" id="5213892at2759"/>
<feature type="region of interest" description="Disordered" evidence="2">
    <location>
        <begin position="68"/>
        <end position="148"/>
    </location>
</feature>
<sequence length="148" mass="16456">MNGVLRSKNGCWTCRLRKKKCDERKPSPCSICESLAITCYGYGAKPEWMDNGLKEKEMANSIKQIVKHTSRRKGHLAGLDRGQNNGDNRESSTFNLAQKPLTLFSKKSHTVIEDGSHKKASSESSPAQSAHTTSVDTSMVRSKKKENL</sequence>
<dbReference type="Pfam" id="PF00172">
    <property type="entry name" value="Zn_clus"/>
    <property type="match status" value="1"/>
</dbReference>
<dbReference type="InterPro" id="IPR001138">
    <property type="entry name" value="Zn2Cys6_DnaBD"/>
</dbReference>
<evidence type="ECO:0000313" key="5">
    <source>
        <dbReference type="Proteomes" id="UP001152300"/>
    </source>
</evidence>
<dbReference type="InterPro" id="IPR036864">
    <property type="entry name" value="Zn2-C6_fun-type_DNA-bd_sf"/>
</dbReference>
<keyword evidence="5" id="KW-1185">Reference proteome</keyword>
<dbReference type="GO" id="GO:0000976">
    <property type="term" value="F:transcription cis-regulatory region binding"/>
    <property type="evidence" value="ECO:0007669"/>
    <property type="project" value="TreeGrafter"/>
</dbReference>
<gene>
    <name evidence="4" type="ORF">OCU04_005649</name>
</gene>
<proteinExistence type="predicted"/>
<dbReference type="Gene3D" id="4.10.240.10">
    <property type="entry name" value="Zn(2)-C6 fungal-type DNA-binding domain"/>
    <property type="match status" value="1"/>
</dbReference>
<dbReference type="SMART" id="SM00066">
    <property type="entry name" value="GAL4"/>
    <property type="match status" value="1"/>
</dbReference>
<keyword evidence="1" id="KW-0539">Nucleus</keyword>
<dbReference type="PROSITE" id="PS00463">
    <property type="entry name" value="ZN2_CY6_FUNGAL_1"/>
    <property type="match status" value="1"/>
</dbReference>
<feature type="compositionally biased region" description="Polar residues" evidence="2">
    <location>
        <begin position="82"/>
        <end position="96"/>
    </location>
</feature>
<dbReference type="AlphaFoldDB" id="A0A9X0DM09"/>
<dbReference type="GO" id="GO:0045944">
    <property type="term" value="P:positive regulation of transcription by RNA polymerase II"/>
    <property type="evidence" value="ECO:0007669"/>
    <property type="project" value="TreeGrafter"/>
</dbReference>
<reference evidence="4" key="1">
    <citation type="submission" date="2022-11" db="EMBL/GenBank/DDBJ databases">
        <title>Genome Resource of Sclerotinia nivalis Strain SnTB1, a Plant Pathogen Isolated from American Ginseng.</title>
        <authorList>
            <person name="Fan S."/>
        </authorList>
    </citation>
    <scope>NUCLEOTIDE SEQUENCE</scope>
    <source>
        <strain evidence="4">SnTB1</strain>
    </source>
</reference>
<dbReference type="PANTHER" id="PTHR37534:SF26">
    <property type="entry name" value="TRANSCRIPTION FACTOR, PUTATIVE-RELATED"/>
    <property type="match status" value="1"/>
</dbReference>
<comment type="caution">
    <text evidence="4">The sequence shown here is derived from an EMBL/GenBank/DDBJ whole genome shotgun (WGS) entry which is preliminary data.</text>
</comment>
<dbReference type="CDD" id="cd00067">
    <property type="entry name" value="GAL4"/>
    <property type="match status" value="1"/>
</dbReference>
<dbReference type="GO" id="GO:0000981">
    <property type="term" value="F:DNA-binding transcription factor activity, RNA polymerase II-specific"/>
    <property type="evidence" value="ECO:0007669"/>
    <property type="project" value="InterPro"/>
</dbReference>
<protein>
    <recommendedName>
        <fullName evidence="3">Zn(2)-C6 fungal-type domain-containing protein</fullName>
    </recommendedName>
</protein>
<evidence type="ECO:0000259" key="3">
    <source>
        <dbReference type="PROSITE" id="PS50048"/>
    </source>
</evidence>
<evidence type="ECO:0000256" key="1">
    <source>
        <dbReference type="ARBA" id="ARBA00023242"/>
    </source>
</evidence>
<dbReference type="GO" id="GO:0008270">
    <property type="term" value="F:zinc ion binding"/>
    <property type="evidence" value="ECO:0007669"/>
    <property type="project" value="InterPro"/>
</dbReference>
<feature type="domain" description="Zn(2)-C6 fungal-type" evidence="3">
    <location>
        <begin position="10"/>
        <end position="39"/>
    </location>
</feature>
<organism evidence="4 5">
    <name type="scientific">Sclerotinia nivalis</name>
    <dbReference type="NCBI Taxonomy" id="352851"/>
    <lineage>
        <taxon>Eukaryota</taxon>
        <taxon>Fungi</taxon>
        <taxon>Dikarya</taxon>
        <taxon>Ascomycota</taxon>
        <taxon>Pezizomycotina</taxon>
        <taxon>Leotiomycetes</taxon>
        <taxon>Helotiales</taxon>
        <taxon>Sclerotiniaceae</taxon>
        <taxon>Sclerotinia</taxon>
    </lineage>
</organism>
<dbReference type="PANTHER" id="PTHR37534">
    <property type="entry name" value="TRANSCRIPTIONAL ACTIVATOR PROTEIN UGA3"/>
    <property type="match status" value="1"/>
</dbReference>
<accession>A0A9X0DM09</accession>